<gene>
    <name evidence="1" type="ORF">BRM3_06900</name>
</gene>
<evidence type="ECO:0000313" key="2">
    <source>
        <dbReference type="Proteomes" id="UP001164305"/>
    </source>
</evidence>
<organism evidence="1 2">
    <name type="scientific">Brachybacterium huguangmaarense</name>
    <dbReference type="NCBI Taxonomy" id="1652028"/>
    <lineage>
        <taxon>Bacteria</taxon>
        <taxon>Bacillati</taxon>
        <taxon>Actinomycetota</taxon>
        <taxon>Actinomycetes</taxon>
        <taxon>Micrococcales</taxon>
        <taxon>Dermabacteraceae</taxon>
        <taxon>Brachybacterium</taxon>
    </lineage>
</organism>
<dbReference type="RefSeq" id="WP_263595313.1">
    <property type="nucleotide sequence ID" value="NZ_CP107020.1"/>
</dbReference>
<accession>A0ABY6G4V6</accession>
<evidence type="ECO:0008006" key="3">
    <source>
        <dbReference type="Google" id="ProtNLM"/>
    </source>
</evidence>
<dbReference type="EMBL" id="CP107020">
    <property type="protein sequence ID" value="UYG18120.1"/>
    <property type="molecule type" value="Genomic_DNA"/>
</dbReference>
<proteinExistence type="predicted"/>
<protein>
    <recommendedName>
        <fullName evidence="3">GIY-YIG domain-containing protein</fullName>
    </recommendedName>
</protein>
<name>A0ABY6G4V6_9MICO</name>
<dbReference type="Proteomes" id="UP001164305">
    <property type="component" value="Chromosome"/>
</dbReference>
<reference evidence="1" key="1">
    <citation type="submission" date="2022-10" db="EMBL/GenBank/DDBJ databases">
        <title>Whole-Genome Sequencing of Brachybacterium huguangmaarense BRM-3, Isolated from Betula schmidtii.</title>
        <authorList>
            <person name="Haam D."/>
        </authorList>
    </citation>
    <scope>NUCLEOTIDE SEQUENCE</scope>
    <source>
        <strain evidence="1">BRM-3</strain>
    </source>
</reference>
<sequence>MTPPARIVYIGKAAGGVSGRRGLRKRLDEFRRFGAGEPIGHWGGRLIWQLRESDSLLVCWKLTAGDPGSIETSMIADFAAVYGRRPFANLRN</sequence>
<keyword evidence="2" id="KW-1185">Reference proteome</keyword>
<evidence type="ECO:0000313" key="1">
    <source>
        <dbReference type="EMBL" id="UYG18120.1"/>
    </source>
</evidence>